<dbReference type="PATRIC" id="fig|1423770.3.peg.1252"/>
<dbReference type="Proteomes" id="UP000050872">
    <property type="component" value="Unassembled WGS sequence"/>
</dbReference>
<proteinExistence type="predicted"/>
<evidence type="ECO:0000313" key="2">
    <source>
        <dbReference type="Proteomes" id="UP000050872"/>
    </source>
</evidence>
<name>A0A0R1QF79_9LACO</name>
<gene>
    <name evidence="1" type="ORF">FD29_GL001216</name>
</gene>
<evidence type="ECO:0000313" key="1">
    <source>
        <dbReference type="EMBL" id="KRL43102.1"/>
    </source>
</evidence>
<reference evidence="1 2" key="1">
    <citation type="journal article" date="2015" name="Genome Announc.">
        <title>Expanding the biotechnology potential of lactobacilli through comparative genomics of 213 strains and associated genera.</title>
        <authorList>
            <person name="Sun Z."/>
            <person name="Harris H.M."/>
            <person name="McCann A."/>
            <person name="Guo C."/>
            <person name="Argimon S."/>
            <person name="Zhang W."/>
            <person name="Yang X."/>
            <person name="Jeffery I.B."/>
            <person name="Cooney J.C."/>
            <person name="Kagawa T.F."/>
            <person name="Liu W."/>
            <person name="Song Y."/>
            <person name="Salvetti E."/>
            <person name="Wrobel A."/>
            <person name="Rasinkangas P."/>
            <person name="Parkhill J."/>
            <person name="Rea M.C."/>
            <person name="O'Sullivan O."/>
            <person name="Ritari J."/>
            <person name="Douillard F.P."/>
            <person name="Paul Ross R."/>
            <person name="Yang R."/>
            <person name="Briner A.E."/>
            <person name="Felis G.E."/>
            <person name="de Vos W.M."/>
            <person name="Barrangou R."/>
            <person name="Klaenhammer T.R."/>
            <person name="Caufield P.W."/>
            <person name="Cui Y."/>
            <person name="Zhang H."/>
            <person name="O'Toole P.W."/>
        </authorList>
    </citation>
    <scope>NUCLEOTIDE SEQUENCE [LARGE SCALE GENOMIC DNA]</scope>
    <source>
        <strain evidence="1 2">DSM 14500</strain>
    </source>
</reference>
<comment type="caution">
    <text evidence="1">The sequence shown here is derived from an EMBL/GenBank/DDBJ whole genome shotgun (WGS) entry which is preliminary data.</text>
</comment>
<organism evidence="1 2">
    <name type="scientific">Companilactobacillus mindensis DSM 14500</name>
    <dbReference type="NCBI Taxonomy" id="1423770"/>
    <lineage>
        <taxon>Bacteria</taxon>
        <taxon>Bacillati</taxon>
        <taxon>Bacillota</taxon>
        <taxon>Bacilli</taxon>
        <taxon>Lactobacillales</taxon>
        <taxon>Lactobacillaceae</taxon>
        <taxon>Companilactobacillus</taxon>
    </lineage>
</organism>
<accession>A0A0R1QF79</accession>
<keyword evidence="2" id="KW-1185">Reference proteome</keyword>
<sequence length="672" mass="78444">MYLYKSKDYFDDIHNIYIGASSKNNDGFIGKNYIKKFDLSDQDDTYKVLDLLKSKVYMKINIDESCIVGWAEKFYREHPKASKGDFIGDDTGLVKITGEIREPYFFKDFILPYTEGTNEKFKYLMDKLNDRLNKKDLGAYYTAIPYAKKAAELVRNAISKVPSGNDYIILDRCAGTGNLESVLSDDELSHCVLSTYEYYEYKVLMERLADKVRTIIPPTENLVKYSSGFVLNGNALEKEYLDNSIINSYLKDKNCTIIMFENPPYQDSSSITFVENGDISRRATTRRKGSFVLEEFKKDIKKFNGQQAVAREISNLFIWSAFKYYLRQSTDSYIVFSPVKYFKSANIVNKKFIKGFLFNRKHFHASPSSISCIQWQNIDDFKLDSLSLDAYDIVNNDILDIKKTIVIKKIETNISLLNDTRKFSNDLSGGSVVKSNGYEDEKWQHHSNGRQPIYNDNIVGYLVSKSSMIDPKHYNLVRTNFNTALKNSYGFWLRKDNYLKKLPMFVAKVIPLKNWYDKDVYFTSNDGGDAFEKDDKFLLNCLIFTCLTPKNKCISFNGSDHRLYLNELCFDTGSLASEYILSQSLNDYQHRIISLWYRILKEAKETDDYNDEYNYGMYQIIQELDTYYKNDKNKKVYNYTELHSDIISMKSNLNEFYNSYIKDDMFKYELIK</sequence>
<protein>
    <submittedName>
        <fullName evidence="1">Uncharacterized protein</fullName>
    </submittedName>
</protein>
<dbReference type="AlphaFoldDB" id="A0A0R1QF79"/>
<dbReference type="EMBL" id="AZEZ01000093">
    <property type="protein sequence ID" value="KRL43102.1"/>
    <property type="molecule type" value="Genomic_DNA"/>
</dbReference>